<proteinExistence type="predicted"/>
<dbReference type="GO" id="GO:1901981">
    <property type="term" value="F:phosphatidylinositol phosphate binding"/>
    <property type="evidence" value="ECO:0007669"/>
    <property type="project" value="TreeGrafter"/>
</dbReference>
<evidence type="ECO:0000256" key="2">
    <source>
        <dbReference type="ARBA" id="ARBA00023329"/>
    </source>
</evidence>
<dbReference type="EMBL" id="GIBP01001726">
    <property type="protein sequence ID" value="NDV30695.1"/>
    <property type="molecule type" value="Transcribed_RNA"/>
</dbReference>
<dbReference type="PANTHER" id="PTHR13196:SF14">
    <property type="entry name" value="UDENN DOMAIN-CONTAINING PROTEIN"/>
    <property type="match status" value="1"/>
</dbReference>
<dbReference type="InterPro" id="IPR037516">
    <property type="entry name" value="Tripartite_DENN"/>
</dbReference>
<feature type="compositionally biased region" description="Basic and acidic residues" evidence="3">
    <location>
        <begin position="216"/>
        <end position="233"/>
    </location>
</feature>
<comment type="subcellular location">
    <subcellularLocation>
        <location evidence="1">Cytoplasmic vesicle</location>
        <location evidence="1">Clathrin-coated vesicle</location>
    </subcellularLocation>
</comment>
<dbReference type="PROSITE" id="PS50211">
    <property type="entry name" value="DENN"/>
    <property type="match status" value="1"/>
</dbReference>
<reference evidence="5" key="1">
    <citation type="journal article" date="2020" name="J. Eukaryot. Microbiol.">
        <title>De novo Sequencing, Assembly and Annotation of the Transcriptome for the Free-Living Testate Amoeba Arcella intermedia.</title>
        <authorList>
            <person name="Ribeiro G.M."/>
            <person name="Porfirio-Sousa A.L."/>
            <person name="Maurer-Alcala X.X."/>
            <person name="Katz L.A."/>
            <person name="Lahr D.J.G."/>
        </authorList>
    </citation>
    <scope>NUCLEOTIDE SEQUENCE</scope>
</reference>
<protein>
    <recommendedName>
        <fullName evidence="4">UDENN domain-containing protein</fullName>
    </recommendedName>
</protein>
<evidence type="ECO:0000313" key="5">
    <source>
        <dbReference type="EMBL" id="NDV30695.1"/>
    </source>
</evidence>
<dbReference type="Gene3D" id="3.40.50.11500">
    <property type="match status" value="1"/>
</dbReference>
<feature type="compositionally biased region" description="Basic and acidic residues" evidence="3">
    <location>
        <begin position="309"/>
        <end position="318"/>
    </location>
</feature>
<dbReference type="GO" id="GO:0005829">
    <property type="term" value="C:cytosol"/>
    <property type="evidence" value="ECO:0007669"/>
    <property type="project" value="TreeGrafter"/>
</dbReference>
<name>A0A6B2L1D3_9EUKA</name>
<dbReference type="InterPro" id="IPR043153">
    <property type="entry name" value="DENN_C"/>
</dbReference>
<sequence>MITLFVCLVEERRVIGIGATVSKVTSCVNAIYSLLYPFTWQHVFIPILPTSLMTMVEAPVPYIIGILKEAQSTLFTDHEIEKGTVILDVDSGKWILAPPNQLELPTRISTLLKKHLERLKSSAELRGQSFNQMVTHIFLFIWVELFIGFSKCFTDNQFNTDRFIKSRTPPYRTFTNAVVQTQMFETFIREREELAAQNRLASCVLAQASIPMLKKKLEPLKRQKSSKRAEVKSKSTSNRNRTEEKKENRKSNELLPVMQHTRSVDDMTKSSEQPTSMLQSISDVERTISSEIDCQEDTSMSIAETTELSDPKTSKEESSPQVPPLSTSQPSTSSLPLSTSAVSARLSRGIDEIALQTIKKVVSTTNKRKINFWKVSFYFKRGREISEKSLSSVLKEAALDYCVSNIPAEKNLELYQDEVDYVVETAENGPLGGVEFDSLRAECGGAQLDGVLGPRPRQCALRGRGLLEAPDGPPAGRAGLPRPPRARPRLALPRAARGGRLGPRGGGGRGGGGGAAAVVGGARGGRGEDGWAAGDGG</sequence>
<dbReference type="InterPro" id="IPR001194">
    <property type="entry name" value="cDENN_dom"/>
</dbReference>
<feature type="compositionally biased region" description="Low complexity" evidence="3">
    <location>
        <begin position="489"/>
        <end position="498"/>
    </location>
</feature>
<dbReference type="InterPro" id="IPR005112">
    <property type="entry name" value="dDENN_dom"/>
</dbReference>
<accession>A0A6B2L1D3</accession>
<feature type="region of interest" description="Disordered" evidence="3">
    <location>
        <begin position="465"/>
        <end position="537"/>
    </location>
</feature>
<feature type="compositionally biased region" description="Polar residues" evidence="3">
    <location>
        <begin position="289"/>
        <end position="308"/>
    </location>
</feature>
<evidence type="ECO:0000256" key="3">
    <source>
        <dbReference type="SAM" id="MobiDB-lite"/>
    </source>
</evidence>
<keyword evidence="2" id="KW-0968">Cytoplasmic vesicle</keyword>
<dbReference type="AlphaFoldDB" id="A0A6B2L1D3"/>
<feature type="compositionally biased region" description="Low complexity" evidence="3">
    <location>
        <begin position="324"/>
        <end position="340"/>
    </location>
</feature>
<dbReference type="Pfam" id="PF02141">
    <property type="entry name" value="DENN"/>
    <property type="match status" value="1"/>
</dbReference>
<dbReference type="GO" id="GO:0005085">
    <property type="term" value="F:guanyl-nucleotide exchange factor activity"/>
    <property type="evidence" value="ECO:0007669"/>
    <property type="project" value="InterPro"/>
</dbReference>
<feature type="compositionally biased region" description="Basic and acidic residues" evidence="3">
    <location>
        <begin position="240"/>
        <end position="252"/>
    </location>
</feature>
<evidence type="ECO:0000259" key="4">
    <source>
        <dbReference type="PROSITE" id="PS50211"/>
    </source>
</evidence>
<feature type="compositionally biased region" description="Gly residues" evidence="3">
    <location>
        <begin position="499"/>
        <end position="515"/>
    </location>
</feature>
<dbReference type="GO" id="GO:0030136">
    <property type="term" value="C:clathrin-coated vesicle"/>
    <property type="evidence" value="ECO:0007669"/>
    <property type="project" value="UniProtKB-SubCell"/>
</dbReference>
<dbReference type="GO" id="GO:0032456">
    <property type="term" value="P:endocytic recycling"/>
    <property type="evidence" value="ECO:0007669"/>
    <property type="project" value="TreeGrafter"/>
</dbReference>
<dbReference type="GO" id="GO:0006897">
    <property type="term" value="P:endocytosis"/>
    <property type="evidence" value="ECO:0007669"/>
    <property type="project" value="TreeGrafter"/>
</dbReference>
<dbReference type="SMART" id="SM00801">
    <property type="entry name" value="dDENN"/>
    <property type="match status" value="1"/>
</dbReference>
<dbReference type="Gene3D" id="6.10.140.1000">
    <property type="match status" value="1"/>
</dbReference>
<feature type="region of interest" description="Disordered" evidence="3">
    <location>
        <begin position="216"/>
        <end position="340"/>
    </location>
</feature>
<organism evidence="5">
    <name type="scientific">Arcella intermedia</name>
    <dbReference type="NCBI Taxonomy" id="1963864"/>
    <lineage>
        <taxon>Eukaryota</taxon>
        <taxon>Amoebozoa</taxon>
        <taxon>Tubulinea</taxon>
        <taxon>Elardia</taxon>
        <taxon>Arcellinida</taxon>
        <taxon>Sphaerothecina</taxon>
        <taxon>Arcellidae</taxon>
        <taxon>Arcella</taxon>
    </lineage>
</organism>
<dbReference type="Pfam" id="PF03455">
    <property type="entry name" value="dDENN"/>
    <property type="match status" value="1"/>
</dbReference>
<evidence type="ECO:0000256" key="1">
    <source>
        <dbReference type="ARBA" id="ARBA00004132"/>
    </source>
</evidence>
<dbReference type="PANTHER" id="PTHR13196">
    <property type="entry name" value="DENN DOMAIN-CONTAINING"/>
    <property type="match status" value="1"/>
</dbReference>
<feature type="domain" description="UDENN" evidence="4">
    <location>
        <begin position="1"/>
        <end position="198"/>
    </location>
</feature>
<feature type="compositionally biased region" description="Polar residues" evidence="3">
    <location>
        <begin position="270"/>
        <end position="282"/>
    </location>
</feature>
<dbReference type="InterPro" id="IPR040032">
    <property type="entry name" value="DENND1A/B/C"/>
</dbReference>